<dbReference type="InterPro" id="IPR004099">
    <property type="entry name" value="Pyr_nucl-diS_OxRdtase_dimer"/>
</dbReference>
<name>A0A644Z2H0_9ZZZZ</name>
<accession>A0A644Z2H0</accession>
<dbReference type="SUPFAM" id="SSF55424">
    <property type="entry name" value="FAD/NAD-linked reductases, dimerisation (C-terminal) domain"/>
    <property type="match status" value="1"/>
</dbReference>
<reference evidence="11" key="1">
    <citation type="submission" date="2019-08" db="EMBL/GenBank/DDBJ databases">
        <authorList>
            <person name="Kucharzyk K."/>
            <person name="Murdoch R.W."/>
            <person name="Higgins S."/>
            <person name="Loffler F."/>
        </authorList>
    </citation>
    <scope>NUCLEOTIDE SEQUENCE</scope>
</reference>
<comment type="caution">
    <text evidence="11">The sequence shown here is derived from an EMBL/GenBank/DDBJ whole genome shotgun (WGS) entry which is preliminary data.</text>
</comment>
<evidence type="ECO:0000256" key="1">
    <source>
        <dbReference type="ARBA" id="ARBA00001974"/>
    </source>
</evidence>
<comment type="cofactor">
    <cofactor evidence="1">
        <name>FAD</name>
        <dbReference type="ChEBI" id="CHEBI:57692"/>
    </cofactor>
</comment>
<keyword evidence="4" id="KW-0274">FAD</keyword>
<protein>
    <submittedName>
        <fullName evidence="11">Mycothione reductase</fullName>
        <ecNumber evidence="11">1.8.1.15</ecNumber>
    </submittedName>
</protein>
<dbReference type="GO" id="GO:0050627">
    <property type="term" value="F:mycothione reductase [NAD(P)H] activity"/>
    <property type="evidence" value="ECO:0007669"/>
    <property type="project" value="UniProtKB-EC"/>
</dbReference>
<dbReference type="PIRSF" id="PIRSF000350">
    <property type="entry name" value="Mercury_reductase_MerA"/>
    <property type="match status" value="1"/>
</dbReference>
<evidence type="ECO:0000256" key="3">
    <source>
        <dbReference type="ARBA" id="ARBA00022630"/>
    </source>
</evidence>
<dbReference type="Pfam" id="PF07992">
    <property type="entry name" value="Pyr_redox_2"/>
    <property type="match status" value="1"/>
</dbReference>
<comment type="similarity">
    <text evidence="2">Belongs to the class-I pyridine nucleotide-disulfide oxidoreductase family.</text>
</comment>
<sequence>MKHFDLVIVGSGAGLMVMEAALEKGLRCALIEKAKLGGTCLTKGCIPSKMLVYPADFIREAERSSRIGVNVGRPAIDWEVISRRMWEQINFHKTIEKNLEQSSNLTLYKGTGAFTGPGSMTVLREDGTEEELTGDKFLLAVGARTAVPPVEGLEEAGYVTSETFFGEKYPKKPWESLVIIGGGSISTEFAHIFSAFGTKVTILVRSGGILNKEEPEVAEFVTRQFAENGIKILTHSTPVSVRAEGGKKYVTVENSATKERSVLECEEIFAASGTRSNADTLDLPKAGVETDKHGWIVTNGYLETSQPGIWALGDVNGKYQLRHKANFEAQILSQNLFSGGNRQEVHYDAVPWAVFTHPQVAHLGLTEREVQEKGIPYQTALNHFSEVVGGRAMGYRRRDGDDGFVKVIIGYDKKLLGVHIVGPQAAVLLQPFVYLMNAGYQCQKVRRAMAAREMDDLRILYPNLGTYAPINNSMVIHPSLNELTAWVFEKIHIPD</sequence>
<dbReference type="InterPro" id="IPR036188">
    <property type="entry name" value="FAD/NAD-bd_sf"/>
</dbReference>
<evidence type="ECO:0000259" key="10">
    <source>
        <dbReference type="Pfam" id="PF07992"/>
    </source>
</evidence>
<dbReference type="InterPro" id="IPR023753">
    <property type="entry name" value="FAD/NAD-binding_dom"/>
</dbReference>
<dbReference type="InterPro" id="IPR016156">
    <property type="entry name" value="FAD/NAD-linked_Rdtase_dimer_sf"/>
</dbReference>
<dbReference type="SUPFAM" id="SSF51905">
    <property type="entry name" value="FAD/NAD(P)-binding domain"/>
    <property type="match status" value="1"/>
</dbReference>
<evidence type="ECO:0000256" key="5">
    <source>
        <dbReference type="ARBA" id="ARBA00022857"/>
    </source>
</evidence>
<gene>
    <name evidence="11" type="primary">mtr_1</name>
    <name evidence="11" type="ORF">SDC9_79500</name>
</gene>
<evidence type="ECO:0000313" key="11">
    <source>
        <dbReference type="EMBL" id="MPM32933.1"/>
    </source>
</evidence>
<dbReference type="EC" id="1.8.1.15" evidence="11"/>
<keyword evidence="7" id="KW-1015">Disulfide bond</keyword>
<dbReference type="GO" id="GO:0003955">
    <property type="term" value="F:NAD(P)H dehydrogenase (quinone) activity"/>
    <property type="evidence" value="ECO:0007669"/>
    <property type="project" value="TreeGrafter"/>
</dbReference>
<dbReference type="EMBL" id="VSSQ01006506">
    <property type="protein sequence ID" value="MPM32933.1"/>
    <property type="molecule type" value="Genomic_DNA"/>
</dbReference>
<dbReference type="PROSITE" id="PS00076">
    <property type="entry name" value="PYRIDINE_REDOX_1"/>
    <property type="match status" value="1"/>
</dbReference>
<evidence type="ECO:0000256" key="4">
    <source>
        <dbReference type="ARBA" id="ARBA00022827"/>
    </source>
</evidence>
<dbReference type="Gene3D" id="3.50.50.60">
    <property type="entry name" value="FAD/NAD(P)-binding domain"/>
    <property type="match status" value="2"/>
</dbReference>
<keyword evidence="3" id="KW-0285">Flavoprotein</keyword>
<proteinExistence type="inferred from homology"/>
<dbReference type="Pfam" id="PF02852">
    <property type="entry name" value="Pyr_redox_dim"/>
    <property type="match status" value="1"/>
</dbReference>
<keyword evidence="6 11" id="KW-0560">Oxidoreductase</keyword>
<keyword evidence="5" id="KW-0521">NADP</keyword>
<evidence type="ECO:0000256" key="2">
    <source>
        <dbReference type="ARBA" id="ARBA00007532"/>
    </source>
</evidence>
<feature type="domain" description="FAD/NAD(P)-binding" evidence="10">
    <location>
        <begin position="4"/>
        <end position="328"/>
    </location>
</feature>
<dbReference type="GO" id="GO:0050660">
    <property type="term" value="F:flavin adenine dinucleotide binding"/>
    <property type="evidence" value="ECO:0007669"/>
    <property type="project" value="TreeGrafter"/>
</dbReference>
<dbReference type="PRINTS" id="PR00411">
    <property type="entry name" value="PNDRDTASEI"/>
</dbReference>
<dbReference type="InterPro" id="IPR012999">
    <property type="entry name" value="Pyr_OxRdtase_I_AS"/>
</dbReference>
<dbReference type="AlphaFoldDB" id="A0A644Z2H0"/>
<dbReference type="InterPro" id="IPR001100">
    <property type="entry name" value="Pyr_nuc-diS_OxRdtase"/>
</dbReference>
<dbReference type="PANTHER" id="PTHR43014">
    <property type="entry name" value="MERCURIC REDUCTASE"/>
    <property type="match status" value="1"/>
</dbReference>
<feature type="domain" description="Pyridine nucleotide-disulphide oxidoreductase dimerisation" evidence="9">
    <location>
        <begin position="350"/>
        <end position="450"/>
    </location>
</feature>
<dbReference type="PRINTS" id="PR00368">
    <property type="entry name" value="FADPNR"/>
</dbReference>
<evidence type="ECO:0000256" key="6">
    <source>
        <dbReference type="ARBA" id="ARBA00023002"/>
    </source>
</evidence>
<evidence type="ECO:0000256" key="8">
    <source>
        <dbReference type="ARBA" id="ARBA00023284"/>
    </source>
</evidence>
<dbReference type="PANTHER" id="PTHR43014:SF4">
    <property type="entry name" value="PYRIDINE NUCLEOTIDE-DISULFIDE OXIDOREDUCTASE RCLA-RELATED"/>
    <property type="match status" value="1"/>
</dbReference>
<organism evidence="11">
    <name type="scientific">bioreactor metagenome</name>
    <dbReference type="NCBI Taxonomy" id="1076179"/>
    <lineage>
        <taxon>unclassified sequences</taxon>
        <taxon>metagenomes</taxon>
        <taxon>ecological metagenomes</taxon>
    </lineage>
</organism>
<keyword evidence="8" id="KW-0676">Redox-active center</keyword>
<dbReference type="Gene3D" id="3.30.390.30">
    <property type="match status" value="1"/>
</dbReference>
<evidence type="ECO:0000256" key="7">
    <source>
        <dbReference type="ARBA" id="ARBA00023157"/>
    </source>
</evidence>
<evidence type="ECO:0000259" key="9">
    <source>
        <dbReference type="Pfam" id="PF02852"/>
    </source>
</evidence>